<proteinExistence type="predicted"/>
<dbReference type="AlphaFoldDB" id="A0A7U3Q5B9"/>
<keyword evidence="1" id="KW-0812">Transmembrane</keyword>
<protein>
    <submittedName>
        <fullName evidence="2">Uncharacterized protein</fullName>
    </submittedName>
</protein>
<evidence type="ECO:0000313" key="3">
    <source>
        <dbReference type="Proteomes" id="UP000594759"/>
    </source>
</evidence>
<name>A0A7U3Q5B9_9SPHI</name>
<evidence type="ECO:0000313" key="2">
    <source>
        <dbReference type="EMBL" id="QPH38893.1"/>
    </source>
</evidence>
<sequence>MAFSLRFKSFYEWLQKHIGTIVLLPTLIGGIWQIFELGALGTPYIRFFSVSQLVSDGLLVCYVLLWMGTMAAIQIYDKELAGFIIRKRITLENIDQEESEPVFEESRKISSIKLIVSLTLISAFLYYFAYPKVKTVIDTQTLTISYLMDFTYYSIFIFVVLKGIKVLFLQATGSHAFFAKHNVQNVLRIIIAIAVIVLIYFSIYFLHIFHNSFLMPSSFRNLEYVTCKIKQSNPGIKKSEIEYFNDKYIFFKLTYPNNINKIEVISFESFLEANSCQVTSGNKTK</sequence>
<keyword evidence="1" id="KW-1133">Transmembrane helix</keyword>
<feature type="transmembrane region" description="Helical" evidence="1">
    <location>
        <begin position="150"/>
        <end position="168"/>
    </location>
</feature>
<dbReference type="KEGG" id="pex:IZT61_17775"/>
<feature type="transmembrane region" description="Helical" evidence="1">
    <location>
        <begin position="112"/>
        <end position="130"/>
    </location>
</feature>
<keyword evidence="1" id="KW-0472">Membrane</keyword>
<keyword evidence="3" id="KW-1185">Reference proteome</keyword>
<dbReference type="RefSeq" id="WP_196098368.1">
    <property type="nucleotide sequence ID" value="NZ_CP064939.1"/>
</dbReference>
<evidence type="ECO:0000256" key="1">
    <source>
        <dbReference type="SAM" id="Phobius"/>
    </source>
</evidence>
<feature type="transmembrane region" description="Helical" evidence="1">
    <location>
        <begin position="21"/>
        <end position="45"/>
    </location>
</feature>
<dbReference type="Proteomes" id="UP000594759">
    <property type="component" value="Chromosome"/>
</dbReference>
<dbReference type="EMBL" id="CP064939">
    <property type="protein sequence ID" value="QPH38893.1"/>
    <property type="molecule type" value="Genomic_DNA"/>
</dbReference>
<feature type="transmembrane region" description="Helical" evidence="1">
    <location>
        <begin position="189"/>
        <end position="209"/>
    </location>
</feature>
<organism evidence="2 3">
    <name type="scientific">Pedobacter endophyticus</name>
    <dbReference type="NCBI Taxonomy" id="2789740"/>
    <lineage>
        <taxon>Bacteria</taxon>
        <taxon>Pseudomonadati</taxon>
        <taxon>Bacteroidota</taxon>
        <taxon>Sphingobacteriia</taxon>
        <taxon>Sphingobacteriales</taxon>
        <taxon>Sphingobacteriaceae</taxon>
        <taxon>Pedobacter</taxon>
    </lineage>
</organism>
<gene>
    <name evidence="2" type="ORF">IZT61_17775</name>
</gene>
<reference evidence="2 3" key="1">
    <citation type="submission" date="2020-11" db="EMBL/GenBank/DDBJ databases">
        <title>Pedobacter endophytica, an endophytic bacteria isolated form Carex pumila.</title>
        <authorList>
            <person name="Peng Y."/>
            <person name="Jiang L."/>
            <person name="Lee J."/>
        </authorList>
    </citation>
    <scope>NUCLEOTIDE SEQUENCE [LARGE SCALE GENOMIC DNA]</scope>
    <source>
        <strain evidence="2 3">JBR3-12</strain>
    </source>
</reference>
<accession>A0A7U3Q5B9</accession>